<dbReference type="GO" id="GO:0016740">
    <property type="term" value="F:transferase activity"/>
    <property type="evidence" value="ECO:0007669"/>
    <property type="project" value="UniProtKB-KW"/>
</dbReference>
<dbReference type="GO" id="GO:0006004">
    <property type="term" value="P:fucose metabolic process"/>
    <property type="evidence" value="ECO:0007669"/>
    <property type="project" value="UniProtKB-KW"/>
</dbReference>
<dbReference type="OMA" id="DYLYYAC"/>
<evidence type="ECO:0000313" key="5">
    <source>
        <dbReference type="Proteomes" id="UP000070544"/>
    </source>
</evidence>
<keyword evidence="1" id="KW-0808">Transferase</keyword>
<keyword evidence="3" id="KW-0119">Carbohydrate metabolism</keyword>
<sequence>ENLVPTRNYVTCFPSAGWTNQVMEVTNLIYLARLTDRIPIIPSFEPSHFGSLNTATPLRFGDVFDVPYLMSKLGFPVVQWHEIKQLNYSSLNDPVLEQIGCWSIHAGNQASGGTPGDWTSKNMFKLDVSYTAVPYWFTLTHGDDSETRTWSLWALASLSFPEMRARIVGEQSWTTLPAPGGSGKKLEPNGHLLCFDDLYYTGLIYTNPGDDFFNDYSPMWNHVAVHMRWKASLVELANQYLRKHFGVGDQDQIPKFISVHVRRDDFKGQCSKDVTFDQCFASVQSFRHRVADIQNILLSRPEQVNVTEIIVTSDERDPRWWDKVGELGPGWRWINHTIERTEERYGKWFPLLLDAMFQSMGAGFVGTKGSTMSSIAAKRVQDWHNGPTIEVNWGTPDADEQ</sequence>
<name>A0A139A2A2_GONPJ</name>
<evidence type="ECO:0000256" key="1">
    <source>
        <dbReference type="ARBA" id="ARBA00022679"/>
    </source>
</evidence>
<keyword evidence="2" id="KW-0294">Fucose metabolism</keyword>
<evidence type="ECO:0008006" key="6">
    <source>
        <dbReference type="Google" id="ProtNLM"/>
    </source>
</evidence>
<gene>
    <name evidence="4" type="ORF">M427DRAFT_103059</name>
</gene>
<dbReference type="Gene3D" id="3.40.50.11350">
    <property type="match status" value="1"/>
</dbReference>
<dbReference type="InterPro" id="IPR019378">
    <property type="entry name" value="GDP-Fuc_O-FucTrfase"/>
</dbReference>
<proteinExistence type="predicted"/>
<dbReference type="OrthoDB" id="423313at2759"/>
<dbReference type="STRING" id="1344416.A0A139A2A2"/>
<evidence type="ECO:0000313" key="4">
    <source>
        <dbReference type="EMBL" id="KXS10892.1"/>
    </source>
</evidence>
<reference evidence="4 5" key="1">
    <citation type="journal article" date="2015" name="Genome Biol. Evol.">
        <title>Phylogenomic analyses indicate that early fungi evolved digesting cell walls of algal ancestors of land plants.</title>
        <authorList>
            <person name="Chang Y."/>
            <person name="Wang S."/>
            <person name="Sekimoto S."/>
            <person name="Aerts A.L."/>
            <person name="Choi C."/>
            <person name="Clum A."/>
            <person name="LaButti K.M."/>
            <person name="Lindquist E.A."/>
            <person name="Yee Ngan C."/>
            <person name="Ohm R.A."/>
            <person name="Salamov A.A."/>
            <person name="Grigoriev I.V."/>
            <person name="Spatafora J.W."/>
            <person name="Berbee M.L."/>
        </authorList>
    </citation>
    <scope>NUCLEOTIDE SEQUENCE [LARGE SCALE GENOMIC DNA]</scope>
    <source>
        <strain evidence="4 5">JEL478</strain>
    </source>
</reference>
<protein>
    <recommendedName>
        <fullName evidence="6">Glycosyltransferase family 23 protein</fullName>
    </recommendedName>
</protein>
<dbReference type="AlphaFoldDB" id="A0A139A2A2"/>
<keyword evidence="5" id="KW-1185">Reference proteome</keyword>
<dbReference type="EMBL" id="KQ965812">
    <property type="protein sequence ID" value="KXS10892.1"/>
    <property type="molecule type" value="Genomic_DNA"/>
</dbReference>
<dbReference type="Pfam" id="PF10250">
    <property type="entry name" value="O-FucT"/>
    <property type="match status" value="1"/>
</dbReference>
<dbReference type="CDD" id="cd11296">
    <property type="entry name" value="O-FucT_like"/>
    <property type="match status" value="1"/>
</dbReference>
<evidence type="ECO:0000256" key="2">
    <source>
        <dbReference type="ARBA" id="ARBA00023253"/>
    </source>
</evidence>
<feature type="non-terminal residue" evidence="4">
    <location>
        <position position="1"/>
    </location>
</feature>
<organism evidence="4 5">
    <name type="scientific">Gonapodya prolifera (strain JEL478)</name>
    <name type="common">Monoblepharis prolifera</name>
    <dbReference type="NCBI Taxonomy" id="1344416"/>
    <lineage>
        <taxon>Eukaryota</taxon>
        <taxon>Fungi</taxon>
        <taxon>Fungi incertae sedis</taxon>
        <taxon>Chytridiomycota</taxon>
        <taxon>Chytridiomycota incertae sedis</taxon>
        <taxon>Monoblepharidomycetes</taxon>
        <taxon>Monoblepharidales</taxon>
        <taxon>Gonapodyaceae</taxon>
        <taxon>Gonapodya</taxon>
    </lineage>
</organism>
<evidence type="ECO:0000256" key="3">
    <source>
        <dbReference type="ARBA" id="ARBA00023277"/>
    </source>
</evidence>
<accession>A0A139A2A2</accession>
<dbReference type="Proteomes" id="UP000070544">
    <property type="component" value="Unassembled WGS sequence"/>
</dbReference>